<dbReference type="Proteomes" id="UP000277896">
    <property type="component" value="Chromosome"/>
</dbReference>
<gene>
    <name evidence="1" type="ORF">LP667_14360</name>
    <name evidence="2" type="ORF">LPPLD21_03184</name>
</gene>
<proteinExistence type="predicted"/>
<accession>A0AAD0X995</accession>
<evidence type="ECO:0000313" key="1">
    <source>
        <dbReference type="EMBL" id="AYJ39894.1"/>
    </source>
</evidence>
<protein>
    <submittedName>
        <fullName evidence="1">Uncharacterized protein</fullName>
    </submittedName>
</protein>
<dbReference type="EMBL" id="BDOR01000038">
    <property type="protein sequence ID" value="GBF03614.1"/>
    <property type="molecule type" value="Genomic_DNA"/>
</dbReference>
<evidence type="ECO:0000313" key="2">
    <source>
        <dbReference type="EMBL" id="GBF03614.1"/>
    </source>
</evidence>
<sequence>MKDHQEIQIRVVLASILTNDQRIISFHTTRKSESAYVLLGNNQGEFLAIRLSTHKAFSVFMSIPTIDYTDKVQLTEKLRDFLRRASWLQFNYHDYFALSMIVFAKQHGTEFQIDDSYTIFSEASQGMVFYQLLGRPRGKQVVLHAFEEDYNRVLRRLYAQALIASHSTDNTFKLYVTEAGIHLLDWFSTTYIETFANDYLNVNWFDLKLPKQSADEISK</sequence>
<name>A0AAD0X995_9LACO</name>
<dbReference type="EMBL" id="CP032744">
    <property type="protein sequence ID" value="AYJ39894.1"/>
    <property type="molecule type" value="Genomic_DNA"/>
</dbReference>
<evidence type="ECO:0000313" key="4">
    <source>
        <dbReference type="Proteomes" id="UP000277896"/>
    </source>
</evidence>
<dbReference type="Proteomes" id="UP000236162">
    <property type="component" value="Unassembled WGS sequence"/>
</dbReference>
<dbReference type="RefSeq" id="WP_021730702.1">
    <property type="nucleotide sequence ID" value="NZ_AVAI01000059.1"/>
</dbReference>
<organism evidence="1 4">
    <name type="scientific">Lactiplantibacillus paraplantarum</name>
    <dbReference type="NCBI Taxonomy" id="60520"/>
    <lineage>
        <taxon>Bacteria</taxon>
        <taxon>Bacillati</taxon>
        <taxon>Bacillota</taxon>
        <taxon>Bacilli</taxon>
        <taxon>Lactobacillales</taxon>
        <taxon>Lactobacillaceae</taxon>
        <taxon>Lactiplantibacillus</taxon>
    </lineage>
</organism>
<dbReference type="AlphaFoldDB" id="A0AAD0X995"/>
<reference evidence="2 3" key="1">
    <citation type="submission" date="2017-04" db="EMBL/GenBank/DDBJ databases">
        <title>In vitro and in silico characterization of Lactobacillus paraplantarum D2-1, a starter culture for soymilk fermentation.</title>
        <authorList>
            <person name="Endo A."/>
            <person name="Sasaki F."/>
            <person name="Maeno S."/>
            <person name="Kanesaki Y."/>
            <person name="Kubota E."/>
            <person name="Torres G.A."/>
            <person name="Tomita S."/>
            <person name="Nakagawa J."/>
        </authorList>
    </citation>
    <scope>NUCLEOTIDE SEQUENCE [LARGE SCALE GENOMIC DNA]</scope>
    <source>
        <strain evidence="2 3">D2-1</strain>
    </source>
</reference>
<evidence type="ECO:0000313" key="3">
    <source>
        <dbReference type="Proteomes" id="UP000236162"/>
    </source>
</evidence>
<keyword evidence="3" id="KW-1185">Reference proteome</keyword>
<reference evidence="1 4" key="2">
    <citation type="submission" date="2018-10" db="EMBL/GenBank/DDBJ databases">
        <title>Genome seuquencing of Lactobacillus species.</title>
        <authorList>
            <person name="Baek C."/>
            <person name="Yi H."/>
        </authorList>
    </citation>
    <scope>NUCLEOTIDE SEQUENCE [LARGE SCALE GENOMIC DNA]</scope>
    <source>
        <strain evidence="1 4">DSM 10667</strain>
    </source>
</reference>